<dbReference type="Gene3D" id="1.20.120.1200">
    <property type="entry name" value="NADH-ubiquinone/plastoquinone oxidoreductase chain 6, subunit NuoJ"/>
    <property type="match status" value="1"/>
</dbReference>
<dbReference type="EC" id="7.1.1.-" evidence="2"/>
<keyword evidence="3" id="KW-0560">Oxidoreductase</keyword>
<evidence type="ECO:0000313" key="4">
    <source>
        <dbReference type="Proteomes" id="UP000825051"/>
    </source>
</evidence>
<reference evidence="3" key="1">
    <citation type="submission" date="2021-08" db="EMBL/GenBank/DDBJ databases">
        <title>Genome of a novel bacterium of the phylum Verrucomicrobia, Oleiharenicola sp. KSB-15.</title>
        <authorList>
            <person name="Chung J.-H."/>
            <person name="Ahn J.-H."/>
            <person name="Yoon Y."/>
            <person name="Kim D.-Y."/>
            <person name="An S.-H."/>
            <person name="Park I."/>
            <person name="Yeon J."/>
        </authorList>
    </citation>
    <scope>NUCLEOTIDE SEQUENCE</scope>
    <source>
        <strain evidence="3">KSB-15</strain>
    </source>
</reference>
<dbReference type="KEGG" id="ole:K0B96_13420"/>
<dbReference type="GO" id="GO:0008137">
    <property type="term" value="F:NADH dehydrogenase (ubiquinone) activity"/>
    <property type="evidence" value="ECO:0007669"/>
    <property type="project" value="UniProtKB-UniRule"/>
</dbReference>
<protein>
    <recommendedName>
        <fullName evidence="2">NADH-quinone oxidoreductase subunit J</fullName>
        <ecNumber evidence="2">7.1.1.-</ecNumber>
    </recommendedName>
</protein>
<feature type="transmembrane region" description="Helical" evidence="2">
    <location>
        <begin position="29"/>
        <end position="47"/>
    </location>
</feature>
<accession>A0A8F9XKQ6</accession>
<name>A0A8F9XKQ6_9BACT</name>
<feature type="transmembrane region" description="Helical" evidence="2">
    <location>
        <begin position="88"/>
        <end position="109"/>
    </location>
</feature>
<comment type="catalytic activity">
    <reaction evidence="2">
        <text>a quinone + NADH + 5 H(+)(in) = a quinol + NAD(+) + 4 H(+)(out)</text>
        <dbReference type="Rhea" id="RHEA:57888"/>
        <dbReference type="ChEBI" id="CHEBI:15378"/>
        <dbReference type="ChEBI" id="CHEBI:24646"/>
        <dbReference type="ChEBI" id="CHEBI:57540"/>
        <dbReference type="ChEBI" id="CHEBI:57945"/>
        <dbReference type="ChEBI" id="CHEBI:132124"/>
    </reaction>
</comment>
<keyword evidence="2" id="KW-0520">NAD</keyword>
<keyword evidence="4" id="KW-1185">Reference proteome</keyword>
<dbReference type="PANTHER" id="PTHR33269">
    <property type="entry name" value="NADH-UBIQUINONE OXIDOREDUCTASE CHAIN 6"/>
    <property type="match status" value="1"/>
</dbReference>
<evidence type="ECO:0000256" key="2">
    <source>
        <dbReference type="RuleBase" id="RU004429"/>
    </source>
</evidence>
<dbReference type="InterPro" id="IPR042106">
    <property type="entry name" value="Nuo/plastoQ_OxRdtase_6_NuoJ"/>
</dbReference>
<keyword evidence="2" id="KW-1133">Transmembrane helix</keyword>
<feature type="transmembrane region" description="Helical" evidence="2">
    <location>
        <begin position="6"/>
        <end position="22"/>
    </location>
</feature>
<keyword evidence="2" id="KW-1003">Cell membrane</keyword>
<dbReference type="RefSeq" id="WP_220161398.1">
    <property type="nucleotide sequence ID" value="NZ_CP080507.1"/>
</dbReference>
<dbReference type="PANTHER" id="PTHR33269:SF17">
    <property type="entry name" value="NADH-UBIQUINONE OXIDOREDUCTASE CHAIN 6"/>
    <property type="match status" value="1"/>
</dbReference>
<feature type="transmembrane region" description="Helical" evidence="2">
    <location>
        <begin position="53"/>
        <end position="76"/>
    </location>
</feature>
<organism evidence="3 4">
    <name type="scientific">Horticoccus luteus</name>
    <dbReference type="NCBI Taxonomy" id="2862869"/>
    <lineage>
        <taxon>Bacteria</taxon>
        <taxon>Pseudomonadati</taxon>
        <taxon>Verrucomicrobiota</taxon>
        <taxon>Opitutia</taxon>
        <taxon>Opitutales</taxon>
        <taxon>Opitutaceae</taxon>
        <taxon>Horticoccus</taxon>
    </lineage>
</organism>
<keyword evidence="2" id="KW-0472">Membrane</keyword>
<keyword evidence="2" id="KW-0874">Quinone</keyword>
<dbReference type="GO" id="GO:0016491">
    <property type="term" value="F:oxidoreductase activity"/>
    <property type="evidence" value="ECO:0007669"/>
    <property type="project" value="UniProtKB-KW"/>
</dbReference>
<proteinExistence type="inferred from homology"/>
<dbReference type="EMBL" id="CP080507">
    <property type="protein sequence ID" value="QYM78294.1"/>
    <property type="molecule type" value="Genomic_DNA"/>
</dbReference>
<gene>
    <name evidence="3" type="ORF">K0B96_13420</name>
</gene>
<dbReference type="GO" id="GO:0048038">
    <property type="term" value="F:quinone binding"/>
    <property type="evidence" value="ECO:0007669"/>
    <property type="project" value="UniProtKB-UniRule"/>
</dbReference>
<evidence type="ECO:0000256" key="1">
    <source>
        <dbReference type="ARBA" id="ARBA00005698"/>
    </source>
</evidence>
<comment type="similarity">
    <text evidence="1 2">Belongs to the complex I subunit 6 family.</text>
</comment>
<sequence>MSGFMFYILSALTLVCAVGVIVNRNAVNAAMCLLLSLVGVAGLFGLLQAYLLAVLLVLVYAGAVVALFLFIVMLLDVQGGARKPFGKVTAIAATAALALMVAGACTIAGRPEITDAQAAADAIGAPLKNYAYQLFTTYLLPVQVVGFLLLIAMLGVIVLSKRFDGLEDIK</sequence>
<comment type="function">
    <text evidence="2">NDH-1 shuttles electrons from NADH, via FMN and iron-sulfur (Fe-S) centers, to quinones in the respiratory chain. Couples the redox reaction to proton translocation (for every two electrons transferred, four hydrogen ions are translocated across the cytoplasmic membrane), and thus conserves the redox energy in a proton gradient.</text>
</comment>
<keyword evidence="2" id="KW-0812">Transmembrane</keyword>
<dbReference type="Proteomes" id="UP000825051">
    <property type="component" value="Chromosome"/>
</dbReference>
<evidence type="ECO:0000313" key="3">
    <source>
        <dbReference type="EMBL" id="QYM78294.1"/>
    </source>
</evidence>
<comment type="subcellular location">
    <subcellularLocation>
        <location evidence="2">Cell membrane</location>
        <topology evidence="2">Multi-pass membrane protein</topology>
    </subcellularLocation>
</comment>
<dbReference type="GO" id="GO:0005886">
    <property type="term" value="C:plasma membrane"/>
    <property type="evidence" value="ECO:0007669"/>
    <property type="project" value="UniProtKB-SubCell"/>
</dbReference>
<dbReference type="InterPro" id="IPR001457">
    <property type="entry name" value="NADH_UbQ/plastoQ_OxRdtase_su6"/>
</dbReference>
<feature type="transmembrane region" description="Helical" evidence="2">
    <location>
        <begin position="138"/>
        <end position="160"/>
    </location>
</feature>
<dbReference type="Pfam" id="PF00499">
    <property type="entry name" value="Oxidored_q3"/>
    <property type="match status" value="1"/>
</dbReference>
<dbReference type="AlphaFoldDB" id="A0A8F9XKQ6"/>